<dbReference type="PANTHER" id="PTHR12598">
    <property type="entry name" value="COPPER HOMEOSTASIS PROTEIN CUTC"/>
    <property type="match status" value="1"/>
</dbReference>
<accession>A0AAJ0DPN4</accession>
<gene>
    <name evidence="3" type="ORF">LTR09_004988</name>
</gene>
<evidence type="ECO:0000313" key="3">
    <source>
        <dbReference type="EMBL" id="KAK3054210.1"/>
    </source>
</evidence>
<sequence>MALLEIACFTPESAILAFNAGADRIELCDNREAGGTTPSLASLLLVKGYVTIPVFVMIRPRGRNFNYSDEEFEQMLDDIDRFKKTANGFVFGILSECNDVDTARTTVLAEKASPLPCTFHRAFDETRDKLKALEDVVACGCQAVLTSGGALAAAAGASLLRELVGQAGDRIQVIVGGGVRTKNVVRLAELTNAHAYHSSAILGDTAEAGINVEEVRQLKTFLRALSAFEGHLSAAAPGVSAISAGPSTPMDE</sequence>
<reference evidence="3" key="1">
    <citation type="submission" date="2023-04" db="EMBL/GenBank/DDBJ databases">
        <title>Black Yeasts Isolated from many extreme environments.</title>
        <authorList>
            <person name="Coleine C."/>
            <person name="Stajich J.E."/>
            <person name="Selbmann L."/>
        </authorList>
    </citation>
    <scope>NUCLEOTIDE SEQUENCE</scope>
    <source>
        <strain evidence="3">CCFEE 5312</strain>
    </source>
</reference>
<dbReference type="AlphaFoldDB" id="A0AAJ0DPN4"/>
<keyword evidence="4" id="KW-1185">Reference proteome</keyword>
<comment type="caution">
    <text evidence="3">The sequence shown here is derived from an EMBL/GenBank/DDBJ whole genome shotgun (WGS) entry which is preliminary data.</text>
</comment>
<dbReference type="Pfam" id="PF03932">
    <property type="entry name" value="CutC"/>
    <property type="match status" value="1"/>
</dbReference>
<dbReference type="Gene3D" id="3.20.20.380">
    <property type="entry name" value="Copper homeostasis (CutC) domain"/>
    <property type="match status" value="1"/>
</dbReference>
<evidence type="ECO:0000256" key="1">
    <source>
        <dbReference type="ARBA" id="ARBA00007768"/>
    </source>
</evidence>
<dbReference type="EMBL" id="JAWDJX010000013">
    <property type="protein sequence ID" value="KAK3054210.1"/>
    <property type="molecule type" value="Genomic_DNA"/>
</dbReference>
<organism evidence="3 4">
    <name type="scientific">Extremus antarcticus</name>
    <dbReference type="NCBI Taxonomy" id="702011"/>
    <lineage>
        <taxon>Eukaryota</taxon>
        <taxon>Fungi</taxon>
        <taxon>Dikarya</taxon>
        <taxon>Ascomycota</taxon>
        <taxon>Pezizomycotina</taxon>
        <taxon>Dothideomycetes</taxon>
        <taxon>Dothideomycetidae</taxon>
        <taxon>Mycosphaerellales</taxon>
        <taxon>Extremaceae</taxon>
        <taxon>Extremus</taxon>
    </lineage>
</organism>
<dbReference type="Proteomes" id="UP001271007">
    <property type="component" value="Unassembled WGS sequence"/>
</dbReference>
<evidence type="ECO:0000256" key="2">
    <source>
        <dbReference type="ARBA" id="ARBA00019014"/>
    </source>
</evidence>
<dbReference type="InterPro" id="IPR036822">
    <property type="entry name" value="CutC-like_dom_sf"/>
</dbReference>
<dbReference type="GO" id="GO:0005507">
    <property type="term" value="F:copper ion binding"/>
    <property type="evidence" value="ECO:0007669"/>
    <property type="project" value="TreeGrafter"/>
</dbReference>
<comment type="similarity">
    <text evidence="1">Belongs to the CutC family.</text>
</comment>
<name>A0AAJ0DPN4_9PEZI</name>
<dbReference type="HAMAP" id="MF_00795">
    <property type="entry name" value="CutC"/>
    <property type="match status" value="1"/>
</dbReference>
<dbReference type="SUPFAM" id="SSF110395">
    <property type="entry name" value="CutC-like"/>
    <property type="match status" value="1"/>
</dbReference>
<evidence type="ECO:0000313" key="4">
    <source>
        <dbReference type="Proteomes" id="UP001271007"/>
    </source>
</evidence>
<dbReference type="InterPro" id="IPR005627">
    <property type="entry name" value="CutC-like"/>
</dbReference>
<protein>
    <recommendedName>
        <fullName evidence="2">Copper homeostasis protein cutC homolog</fullName>
    </recommendedName>
</protein>
<dbReference type="PANTHER" id="PTHR12598:SF0">
    <property type="entry name" value="COPPER HOMEOSTASIS PROTEIN CUTC HOMOLOG"/>
    <property type="match status" value="1"/>
</dbReference>
<proteinExistence type="inferred from homology"/>